<evidence type="ECO:0000313" key="3">
    <source>
        <dbReference type="EMBL" id="QSB13262.1"/>
    </source>
</evidence>
<keyword evidence="3" id="KW-0808">Transferase</keyword>
<proteinExistence type="predicted"/>
<dbReference type="RefSeq" id="WP_239675343.1">
    <property type="nucleotide sequence ID" value="NZ_CP070499.1"/>
</dbReference>
<accession>A0A895YAI5</accession>
<name>A0A895YAI5_9ACTN</name>
<dbReference type="AlphaFoldDB" id="A0A895YAI5"/>
<protein>
    <submittedName>
        <fullName evidence="3">N-6 DNA methylase</fullName>
    </submittedName>
</protein>
<dbReference type="InterPro" id="IPR029063">
    <property type="entry name" value="SAM-dependent_MTases_sf"/>
</dbReference>
<sequence>MGESEVTPVEIARLAGVGRAAVSNWRRRFDDFPKPVSGTATSPRFALTEVAAWLRRQGKISELSAAERVWQELRAASSDHDLPAALLRAGRVLAIGAPGQFAAALPASAAEPLPPSVAEPLAELAAEAGSAAALDQLLRRLHEATRLPRVPPEVAGLMTGLLATEEPTSLYDPACGTGGLLAAALSRLPSLRLHGDDCDPTLVGLAALRLASHGATDADLRPANLQQPRQAPLEAAAAVGAPVYADREWAADDLAYDPRWEYGVPPRTEPELAWVQHVLAQLSPGGRAVLLLPPAAAARPAGRRVRAELLRRAAVRAVIGLPAGAAAPHHLGLHLWVLRRPRSGEHADQVLFAELTGEPDRDHDWPYWTAQLAAALTALDAGQPQAELSLAARTVRVIELLDDAVDLGPARRVHADPSTIDPYQASALRQRLADTLAQLPAALPGFGVVDRPAALPMISVGDLVRAGAITATARGQHRPDPDADSGTLSDAPAVPVWRARDLVAGRGPAGRLSADQVPSDAPRVTTGDVVSPVVAHQLIAKVVTDAEAGAVLGPNVQLLRPDPDLLDAWFLAGFLCHDGNAHRAASAGSIQRYDLRRAQIPRIPRSDQSRYGELFQRLAAFTALLEAAGADAEQLAKLLATGLAGGAFRPEPDR</sequence>
<dbReference type="GO" id="GO:0008170">
    <property type="term" value="F:N-methyltransferase activity"/>
    <property type="evidence" value="ECO:0007669"/>
    <property type="project" value="InterPro"/>
</dbReference>
<dbReference type="GO" id="GO:0003677">
    <property type="term" value="F:DNA binding"/>
    <property type="evidence" value="ECO:0007669"/>
    <property type="project" value="InterPro"/>
</dbReference>
<feature type="domain" description="DNA methylase adenine-specific" evidence="2">
    <location>
        <begin position="151"/>
        <end position="358"/>
    </location>
</feature>
<evidence type="ECO:0000256" key="1">
    <source>
        <dbReference type="SAM" id="MobiDB-lite"/>
    </source>
</evidence>
<dbReference type="SUPFAM" id="SSF53335">
    <property type="entry name" value="S-adenosyl-L-methionine-dependent methyltransferases"/>
    <property type="match status" value="1"/>
</dbReference>
<feature type="region of interest" description="Disordered" evidence="1">
    <location>
        <begin position="472"/>
        <end position="491"/>
    </location>
</feature>
<reference evidence="3" key="1">
    <citation type="submission" date="2021-02" db="EMBL/GenBank/DDBJ databases">
        <title>Natrosporangium hydrolyticum gen. nov., sp. nov, a haloalkaliphilic actinobacterium from a soda solonchak soil.</title>
        <authorList>
            <person name="Sorokin D.Y."/>
            <person name="Khijniak T.V."/>
            <person name="Zakharycheva A.P."/>
            <person name="Boueva O.V."/>
            <person name="Ariskina E.V."/>
            <person name="Hahnke R.L."/>
            <person name="Bunk B."/>
            <person name="Sproer C."/>
            <person name="Schumann P."/>
            <person name="Evtushenko L.I."/>
            <person name="Kublanov I.V."/>
        </authorList>
    </citation>
    <scope>NUCLEOTIDE SEQUENCE</scope>
    <source>
        <strain evidence="3">DSM 106523</strain>
    </source>
</reference>
<evidence type="ECO:0000259" key="2">
    <source>
        <dbReference type="Pfam" id="PF02384"/>
    </source>
</evidence>
<dbReference type="GO" id="GO:0032259">
    <property type="term" value="P:methylation"/>
    <property type="evidence" value="ECO:0007669"/>
    <property type="project" value="UniProtKB-KW"/>
</dbReference>
<dbReference type="InterPro" id="IPR003356">
    <property type="entry name" value="DNA_methylase_A-5"/>
</dbReference>
<dbReference type="KEGG" id="nhy:JQS43_16705"/>
<dbReference type="PRINTS" id="PR00507">
    <property type="entry name" value="N12N6MTFRASE"/>
</dbReference>
<dbReference type="Pfam" id="PF02384">
    <property type="entry name" value="N6_Mtase"/>
    <property type="match status" value="1"/>
</dbReference>
<gene>
    <name evidence="3" type="ORF">JQS43_16705</name>
</gene>
<evidence type="ECO:0000313" key="4">
    <source>
        <dbReference type="Proteomes" id="UP000662857"/>
    </source>
</evidence>
<dbReference type="Gene3D" id="3.40.50.150">
    <property type="entry name" value="Vaccinia Virus protein VP39"/>
    <property type="match status" value="1"/>
</dbReference>
<dbReference type="PANTHER" id="PTHR42998">
    <property type="entry name" value="TYPE I RESTRICTION ENZYME HINDVIIP M PROTEIN-RELATED"/>
    <property type="match status" value="1"/>
</dbReference>
<organism evidence="3 4">
    <name type="scientific">Natronosporangium hydrolyticum</name>
    <dbReference type="NCBI Taxonomy" id="2811111"/>
    <lineage>
        <taxon>Bacteria</taxon>
        <taxon>Bacillati</taxon>
        <taxon>Actinomycetota</taxon>
        <taxon>Actinomycetes</taxon>
        <taxon>Micromonosporales</taxon>
        <taxon>Micromonosporaceae</taxon>
        <taxon>Natronosporangium</taxon>
    </lineage>
</organism>
<keyword evidence="4" id="KW-1185">Reference proteome</keyword>
<keyword evidence="3" id="KW-0489">Methyltransferase</keyword>
<dbReference type="InterPro" id="IPR052916">
    <property type="entry name" value="Type-I_RE_MTase_Subunit"/>
</dbReference>
<dbReference type="EMBL" id="CP070499">
    <property type="protein sequence ID" value="QSB13262.1"/>
    <property type="molecule type" value="Genomic_DNA"/>
</dbReference>
<dbReference type="Proteomes" id="UP000662857">
    <property type="component" value="Chromosome"/>
</dbReference>
<dbReference type="REBASE" id="495465">
    <property type="entry name" value="M.Mba106523ORF16705P"/>
</dbReference>
<dbReference type="PANTHER" id="PTHR42998:SF1">
    <property type="entry name" value="TYPE I RESTRICTION ENZYME HINDI METHYLASE SUBUNIT"/>
    <property type="match status" value="1"/>
</dbReference>